<reference evidence="11" key="2">
    <citation type="submission" date="2025-08" db="UniProtKB">
        <authorList>
            <consortium name="Ensembl"/>
        </authorList>
    </citation>
    <scope>IDENTIFICATION</scope>
</reference>
<comment type="similarity">
    <text evidence="3 10">Belongs to the DP1 family.</text>
</comment>
<dbReference type="GeneTree" id="ENSGT00940000157873"/>
<feature type="transmembrane region" description="Helical" evidence="10">
    <location>
        <begin position="36"/>
        <end position="66"/>
    </location>
</feature>
<evidence type="ECO:0000256" key="3">
    <source>
        <dbReference type="ARBA" id="ARBA00008573"/>
    </source>
</evidence>
<dbReference type="PANTHER" id="PTHR12300">
    <property type="entry name" value="HVA22-LIKE PROTEINS"/>
    <property type="match status" value="1"/>
</dbReference>
<evidence type="ECO:0000256" key="9">
    <source>
        <dbReference type="ARBA" id="ARBA00037732"/>
    </source>
</evidence>
<evidence type="ECO:0000313" key="11">
    <source>
        <dbReference type="Ensembl" id="ENSPPYP00000040471.1"/>
    </source>
</evidence>
<comment type="function">
    <text evidence="9">Plays an essential role in heart function and development by regulating the organization and function of the sarcoplasmic reticulum in cardiomyocytes.</text>
</comment>
<evidence type="ECO:0000256" key="4">
    <source>
        <dbReference type="ARBA" id="ARBA00022692"/>
    </source>
</evidence>
<evidence type="ECO:0000256" key="7">
    <source>
        <dbReference type="ARBA" id="ARBA00022989"/>
    </source>
</evidence>
<evidence type="ECO:0000256" key="5">
    <source>
        <dbReference type="ARBA" id="ARBA00022824"/>
    </source>
</evidence>
<dbReference type="AlphaFoldDB" id="A0A8I5YQ89"/>
<sequence>MSAAMRERFDRFLHEKNCMTDLLAKLEAKTGVNRSFIALGVIGLVALYLVFGYGASLLCNLIGFGYPAYISIKAIESPNKEDDTQWLTYWVVYGVFSIAEFFSDIFLSWFPFYYMLKCGFLLWCMAPSPSNGAELLYKRIIRPFFLKHESQVDSVVKDLKDKAKETADAITKEGHSFELAFCLWKFELLTLFSSFLLSAFSLGLPTPTALTISWLASLWAGTMSSRA</sequence>
<name>A0A8I5YQ89_PONAB</name>
<keyword evidence="5" id="KW-0256">Endoplasmic reticulum</keyword>
<dbReference type="Pfam" id="PF03134">
    <property type="entry name" value="TB2_DP1_HVA22"/>
    <property type="match status" value="1"/>
</dbReference>
<dbReference type="Proteomes" id="UP000001595">
    <property type="component" value="Chromosome 5"/>
</dbReference>
<dbReference type="Ensembl" id="ENSPPYT00000048596.1">
    <property type="protein sequence ID" value="ENSPPYP00000040471.1"/>
    <property type="gene ID" value="ENSPPYG00000015687.3"/>
</dbReference>
<evidence type="ECO:0000256" key="10">
    <source>
        <dbReference type="RuleBase" id="RU362006"/>
    </source>
</evidence>
<evidence type="ECO:0000256" key="6">
    <source>
        <dbReference type="ARBA" id="ARBA00022951"/>
    </source>
</evidence>
<keyword evidence="7 10" id="KW-1133">Transmembrane helix</keyword>
<evidence type="ECO:0000256" key="2">
    <source>
        <dbReference type="ARBA" id="ARBA00004477"/>
    </source>
</evidence>
<dbReference type="PANTHER" id="PTHR12300:SF93">
    <property type="entry name" value="RECEPTOR EXPRESSION-ENHANCING PROTEIN 5"/>
    <property type="match status" value="1"/>
</dbReference>
<evidence type="ECO:0000256" key="1">
    <source>
        <dbReference type="ARBA" id="ARBA00004326"/>
    </source>
</evidence>
<keyword evidence="8 10" id="KW-0472">Membrane</keyword>
<accession>A0A8I5YQ89</accession>
<keyword evidence="4 10" id="KW-0812">Transmembrane</keyword>
<keyword evidence="12" id="KW-1185">Reference proteome</keyword>
<reference evidence="11 12" key="1">
    <citation type="submission" date="2008-02" db="EMBL/GenBank/DDBJ databases">
        <title>A 6x draft sequence assembly of the Pongo pygmaeus abelii genome.</title>
        <authorList>
            <person name="Wilson R.K."/>
            <person name="Mardis E."/>
        </authorList>
    </citation>
    <scope>NUCLEOTIDE SEQUENCE [LARGE SCALE GENOMIC DNA]</scope>
</reference>
<dbReference type="InterPro" id="IPR004345">
    <property type="entry name" value="TB2_DP1_HVA22"/>
</dbReference>
<evidence type="ECO:0000313" key="12">
    <source>
        <dbReference type="Proteomes" id="UP000001595"/>
    </source>
</evidence>
<gene>
    <name evidence="11" type="primary">REEP5</name>
</gene>
<comment type="subcellular location">
    <subcellularLocation>
        <location evidence="2">Endoplasmic reticulum membrane</location>
        <topology evidence="2">Multi-pass membrane protein</topology>
    </subcellularLocation>
    <subcellularLocation>
        <location evidence="10">Membrane</location>
        <topology evidence="10">Multi-pass membrane protein</topology>
    </subcellularLocation>
    <subcellularLocation>
        <location evidence="1">Sarcoplasmic reticulum membrane</location>
        <topology evidence="1">Multi-pass membrane protein</topology>
    </subcellularLocation>
</comment>
<reference evidence="11" key="3">
    <citation type="submission" date="2025-09" db="UniProtKB">
        <authorList>
            <consortium name="Ensembl"/>
        </authorList>
    </citation>
    <scope>IDENTIFICATION</scope>
</reference>
<organism evidence="11 12">
    <name type="scientific">Pongo abelii</name>
    <name type="common">Sumatran orangutan</name>
    <name type="synonym">Pongo pygmaeus abelii</name>
    <dbReference type="NCBI Taxonomy" id="9601"/>
    <lineage>
        <taxon>Eukaryota</taxon>
        <taxon>Metazoa</taxon>
        <taxon>Chordata</taxon>
        <taxon>Craniata</taxon>
        <taxon>Vertebrata</taxon>
        <taxon>Euteleostomi</taxon>
        <taxon>Mammalia</taxon>
        <taxon>Eutheria</taxon>
        <taxon>Euarchontoglires</taxon>
        <taxon>Primates</taxon>
        <taxon>Haplorrhini</taxon>
        <taxon>Catarrhini</taxon>
        <taxon>Hominidae</taxon>
        <taxon>Pongo</taxon>
    </lineage>
</organism>
<proteinExistence type="inferred from homology"/>
<feature type="transmembrane region" description="Helical" evidence="10">
    <location>
        <begin position="86"/>
        <end position="107"/>
    </location>
</feature>
<protein>
    <recommendedName>
        <fullName evidence="10">Receptor expression-enhancing protein</fullName>
    </recommendedName>
</protein>
<keyword evidence="6" id="KW-0703">Sarcoplasmic reticulum</keyword>
<feature type="transmembrane region" description="Helical" evidence="10">
    <location>
        <begin position="195"/>
        <end position="220"/>
    </location>
</feature>
<dbReference type="GO" id="GO:0033017">
    <property type="term" value="C:sarcoplasmic reticulum membrane"/>
    <property type="evidence" value="ECO:0007669"/>
    <property type="project" value="UniProtKB-SubCell"/>
</dbReference>
<evidence type="ECO:0000256" key="8">
    <source>
        <dbReference type="ARBA" id="ARBA00023136"/>
    </source>
</evidence>